<dbReference type="InterPro" id="IPR001370">
    <property type="entry name" value="BIR_rpt"/>
</dbReference>
<name>Q0N465_9ABAC</name>
<dbReference type="EMBL" id="DQ504428">
    <property type="protein sequence ID" value="ABF47378.1"/>
    <property type="molecule type" value="Genomic_DNA"/>
</dbReference>
<evidence type="ECO:0000313" key="1">
    <source>
        <dbReference type="EMBL" id="ABF47378.1"/>
    </source>
</evidence>
<dbReference type="Proteomes" id="UP000214353">
    <property type="component" value="Segment"/>
</dbReference>
<accession>Q0N465</accession>
<dbReference type="SMART" id="SM00238">
    <property type="entry name" value="BIR"/>
    <property type="match status" value="1"/>
</dbReference>
<organism evidence="1 2">
    <name type="scientific">Clanis bilineata nucleopolyhedrovirus</name>
    <dbReference type="NCBI Taxonomy" id="1307957"/>
    <lineage>
        <taxon>Viruses</taxon>
        <taxon>Viruses incertae sedis</taxon>
        <taxon>Naldaviricetes</taxon>
        <taxon>Lefavirales</taxon>
        <taxon>Baculoviridae</taxon>
        <taxon>Alphabaculovirus</taxon>
        <taxon>Alphabaculovirus clabilineatae</taxon>
    </lineage>
</organism>
<dbReference type="Gene3D" id="1.10.1170.10">
    <property type="entry name" value="Inhibitor Of Apoptosis Protein (2mihbC-IAP-1), Chain A"/>
    <property type="match status" value="1"/>
</dbReference>
<dbReference type="OrthoDB" id="9255at10239"/>
<dbReference type="SUPFAM" id="SSF57924">
    <property type="entry name" value="Inhibitor of apoptosis (IAP) repeat"/>
    <property type="match status" value="1"/>
</dbReference>
<dbReference type="PROSITE" id="PS50143">
    <property type="entry name" value="BIR_REPEAT_2"/>
    <property type="match status" value="1"/>
</dbReference>
<dbReference type="GeneID" id="5141936"/>
<protein>
    <submittedName>
        <fullName evidence="1">IAP-3</fullName>
    </submittedName>
</protein>
<reference evidence="1 2" key="1">
    <citation type="journal article" date="2009" name="BMC Genomics">
        <title>Genomic sequence, organization and characteristics of a new nucleopolyhedrovirus isolated from Clanis bilineata larva.</title>
        <authorList>
            <person name="Zhu S.Y."/>
            <person name="Yi J.P."/>
            <person name="Shen W.D."/>
            <person name="Wang L.Q."/>
            <person name="He H.G."/>
            <person name="Wang Y."/>
            <person name="Li B."/>
            <person name="Wang W.B."/>
        </authorList>
    </citation>
    <scope>NUCLEOTIDE SEQUENCE [LARGE SCALE GENOMIC DNA]</scope>
    <source>
        <strain evidence="1">DZ1</strain>
    </source>
</reference>
<dbReference type="Pfam" id="PF00653">
    <property type="entry name" value="BIR"/>
    <property type="match status" value="1"/>
</dbReference>
<evidence type="ECO:0000313" key="2">
    <source>
        <dbReference type="Proteomes" id="UP000214353"/>
    </source>
</evidence>
<keyword evidence="2" id="KW-1185">Reference proteome</keyword>
<dbReference type="KEGG" id="vg:5141936"/>
<dbReference type="RefSeq" id="YP_717573.1">
    <property type="nucleotide sequence ID" value="NC_008293.1"/>
</dbReference>
<proteinExistence type="predicted"/>
<sequence>MDSCDDKYDSYLERLQSFGGWCSKIADSFAEAGFYSCPVFQSKNEHVIKCFNCTLVYEICCMDTLNPWYYHALYSPSCSHVIMCKGEKFSKNIGIESNK</sequence>